<dbReference type="Pfam" id="PF00005">
    <property type="entry name" value="ABC_tran"/>
    <property type="match status" value="1"/>
</dbReference>
<dbReference type="InterPro" id="IPR003439">
    <property type="entry name" value="ABC_transporter-like_ATP-bd"/>
</dbReference>
<evidence type="ECO:0000259" key="5">
    <source>
        <dbReference type="PROSITE" id="PS50893"/>
    </source>
</evidence>
<dbReference type="KEGG" id="cmic:caldi_23410"/>
<dbReference type="EMBL" id="AP025628">
    <property type="protein sequence ID" value="BDG61251.1"/>
    <property type="molecule type" value="Genomic_DNA"/>
</dbReference>
<dbReference type="CDD" id="cd03257">
    <property type="entry name" value="ABC_NikE_OppD_transporters"/>
    <property type="match status" value="1"/>
</dbReference>
<evidence type="ECO:0000256" key="1">
    <source>
        <dbReference type="ARBA" id="ARBA00005417"/>
    </source>
</evidence>
<proteinExistence type="inferred from homology"/>
<dbReference type="InterPro" id="IPR050319">
    <property type="entry name" value="ABC_transp_ATP-bind"/>
</dbReference>
<accession>A0AA35G8N3</accession>
<dbReference type="Proteomes" id="UP001163687">
    <property type="component" value="Chromosome"/>
</dbReference>
<feature type="domain" description="ABC transporter" evidence="5">
    <location>
        <begin position="15"/>
        <end position="266"/>
    </location>
</feature>
<dbReference type="PROSITE" id="PS00211">
    <property type="entry name" value="ABC_TRANSPORTER_1"/>
    <property type="match status" value="1"/>
</dbReference>
<dbReference type="Gene3D" id="3.40.50.300">
    <property type="entry name" value="P-loop containing nucleotide triphosphate hydrolases"/>
    <property type="match status" value="1"/>
</dbReference>
<protein>
    <submittedName>
        <fullName evidence="6">ABC transporter ATP-binding protein</fullName>
    </submittedName>
</protein>
<dbReference type="GO" id="GO:0016887">
    <property type="term" value="F:ATP hydrolysis activity"/>
    <property type="evidence" value="ECO:0007669"/>
    <property type="project" value="InterPro"/>
</dbReference>
<reference evidence="6" key="1">
    <citation type="submission" date="2022-03" db="EMBL/GenBank/DDBJ databases">
        <title>Complete genome sequence of Caldinitratiruptor microaerophilus.</title>
        <authorList>
            <person name="Mukaiyama R."/>
            <person name="Nishiyama T."/>
            <person name="Ueda K."/>
        </authorList>
    </citation>
    <scope>NUCLEOTIDE SEQUENCE</scope>
    <source>
        <strain evidence="6">JCM 16183</strain>
    </source>
</reference>
<dbReference type="NCBIfam" id="TIGR01727">
    <property type="entry name" value="oligo_HPY"/>
    <property type="match status" value="1"/>
</dbReference>
<dbReference type="InterPro" id="IPR017871">
    <property type="entry name" value="ABC_transporter-like_CS"/>
</dbReference>
<evidence type="ECO:0000256" key="3">
    <source>
        <dbReference type="ARBA" id="ARBA00022741"/>
    </source>
</evidence>
<dbReference type="SUPFAM" id="SSF52540">
    <property type="entry name" value="P-loop containing nucleoside triphosphate hydrolases"/>
    <property type="match status" value="1"/>
</dbReference>
<comment type="similarity">
    <text evidence="1">Belongs to the ABC transporter superfamily.</text>
</comment>
<keyword evidence="3" id="KW-0547">Nucleotide-binding</keyword>
<dbReference type="Pfam" id="PF08352">
    <property type="entry name" value="oligo_HPY"/>
    <property type="match status" value="1"/>
</dbReference>
<name>A0AA35G8N3_9FIRM</name>
<dbReference type="InterPro" id="IPR013563">
    <property type="entry name" value="Oligopep_ABC_C"/>
</dbReference>
<dbReference type="GO" id="GO:0005524">
    <property type="term" value="F:ATP binding"/>
    <property type="evidence" value="ECO:0007669"/>
    <property type="project" value="UniProtKB-KW"/>
</dbReference>
<dbReference type="GO" id="GO:0015833">
    <property type="term" value="P:peptide transport"/>
    <property type="evidence" value="ECO:0007669"/>
    <property type="project" value="InterPro"/>
</dbReference>
<dbReference type="InterPro" id="IPR003593">
    <property type="entry name" value="AAA+_ATPase"/>
</dbReference>
<dbReference type="PROSITE" id="PS50893">
    <property type="entry name" value="ABC_TRANSPORTER_2"/>
    <property type="match status" value="1"/>
</dbReference>
<dbReference type="PANTHER" id="PTHR43776:SF7">
    <property type="entry name" value="D,D-DIPEPTIDE TRANSPORT ATP-BINDING PROTEIN DDPF-RELATED"/>
    <property type="match status" value="1"/>
</dbReference>
<keyword evidence="4 6" id="KW-0067">ATP-binding</keyword>
<organism evidence="6 7">
    <name type="scientific">Caldinitratiruptor microaerophilus</name>
    <dbReference type="NCBI Taxonomy" id="671077"/>
    <lineage>
        <taxon>Bacteria</taxon>
        <taxon>Bacillati</taxon>
        <taxon>Bacillota</taxon>
        <taxon>Clostridia</taxon>
        <taxon>Eubacteriales</taxon>
        <taxon>Symbiobacteriaceae</taxon>
        <taxon>Caldinitratiruptor</taxon>
    </lineage>
</organism>
<dbReference type="GO" id="GO:0055085">
    <property type="term" value="P:transmembrane transport"/>
    <property type="evidence" value="ECO:0007669"/>
    <property type="project" value="UniProtKB-ARBA"/>
</dbReference>
<evidence type="ECO:0000256" key="4">
    <source>
        <dbReference type="ARBA" id="ARBA00022840"/>
    </source>
</evidence>
<dbReference type="InterPro" id="IPR027417">
    <property type="entry name" value="P-loop_NTPase"/>
</dbReference>
<dbReference type="SMART" id="SM00382">
    <property type="entry name" value="AAA"/>
    <property type="match status" value="1"/>
</dbReference>
<keyword evidence="2" id="KW-0813">Transport</keyword>
<dbReference type="AlphaFoldDB" id="A0AA35G8N3"/>
<dbReference type="NCBIfam" id="NF008453">
    <property type="entry name" value="PRK11308.1"/>
    <property type="match status" value="1"/>
</dbReference>
<evidence type="ECO:0000313" key="6">
    <source>
        <dbReference type="EMBL" id="BDG61251.1"/>
    </source>
</evidence>
<gene>
    <name evidence="6" type="ORF">caldi_23410</name>
</gene>
<sequence length="333" mass="36713">MAAVAPLGRPDEVLVEVRDVRKWYPVTGGGVFSRVVGHVKAVDGVSFDIRRGETLGLVGESGCGKTTLGKVILRLQEPTGGSVRFEGRDVFKMGKEELRRLRREMQIIFQDPYASLNPRMTVGEIIGEPLEIHGVARGAAKQKRVAELLEVVGLASYHARRYPHEFSGGQRQRIGIARALALNPKLIVCDEPVSALDVSIQSQILNLLSDLQKEFRLTYLFIAHGLAVVKHISDRVGVMYLGKLVELADKEALYRSPRHPYTEALLSAIPIPDPTVKRERIILEGDVPSPIHPPSGCRFHTRCPLAQDVCREKEPPLVDVGGGHWVACHVRAG</sequence>
<dbReference type="PANTHER" id="PTHR43776">
    <property type="entry name" value="TRANSPORT ATP-BINDING PROTEIN"/>
    <property type="match status" value="1"/>
</dbReference>
<evidence type="ECO:0000256" key="2">
    <source>
        <dbReference type="ARBA" id="ARBA00022448"/>
    </source>
</evidence>
<evidence type="ECO:0000313" key="7">
    <source>
        <dbReference type="Proteomes" id="UP001163687"/>
    </source>
</evidence>
<dbReference type="RefSeq" id="WP_264841912.1">
    <property type="nucleotide sequence ID" value="NZ_AP025628.1"/>
</dbReference>
<dbReference type="FunFam" id="3.40.50.300:FF:000016">
    <property type="entry name" value="Oligopeptide ABC transporter ATP-binding component"/>
    <property type="match status" value="1"/>
</dbReference>
<keyword evidence="7" id="KW-1185">Reference proteome</keyword>